<evidence type="ECO:0000256" key="2">
    <source>
        <dbReference type="ARBA" id="ARBA00005528"/>
    </source>
</evidence>
<dbReference type="SUPFAM" id="SSF75217">
    <property type="entry name" value="alpha/beta knot"/>
    <property type="match status" value="1"/>
</dbReference>
<dbReference type="eggNOG" id="COG1385">
    <property type="taxonomic scope" value="Bacteria"/>
</dbReference>
<feature type="domain" description="Ribosomal RNA small subunit methyltransferase E PUA-like" evidence="12">
    <location>
        <begin position="20"/>
        <end position="66"/>
    </location>
</feature>
<keyword evidence="4 10" id="KW-0698">rRNA processing</keyword>
<organism evidence="13 14">
    <name type="scientific">Microscilla marina ATCC 23134</name>
    <dbReference type="NCBI Taxonomy" id="313606"/>
    <lineage>
        <taxon>Bacteria</taxon>
        <taxon>Pseudomonadati</taxon>
        <taxon>Bacteroidota</taxon>
        <taxon>Cytophagia</taxon>
        <taxon>Cytophagales</taxon>
        <taxon>Microscillaceae</taxon>
        <taxon>Microscilla</taxon>
    </lineage>
</organism>
<proteinExistence type="inferred from homology"/>
<dbReference type="InterPro" id="IPR046887">
    <property type="entry name" value="RsmE_PUA-like"/>
</dbReference>
<dbReference type="Gene3D" id="2.40.240.20">
    <property type="entry name" value="Hypothetical PUA domain-like, domain 1"/>
    <property type="match status" value="1"/>
</dbReference>
<dbReference type="NCBIfam" id="NF008702">
    <property type="entry name" value="PRK11713.6-1"/>
    <property type="match status" value="1"/>
</dbReference>
<evidence type="ECO:0000256" key="4">
    <source>
        <dbReference type="ARBA" id="ARBA00022552"/>
    </source>
</evidence>
<accession>A1ZT73</accession>
<dbReference type="RefSeq" id="WP_002701013.1">
    <property type="nucleotide sequence ID" value="NZ_AAWS01000034.1"/>
</dbReference>
<keyword evidence="6 10" id="KW-0808">Transferase</keyword>
<evidence type="ECO:0000313" key="13">
    <source>
        <dbReference type="EMBL" id="EAY26463.1"/>
    </source>
</evidence>
<dbReference type="GO" id="GO:0070475">
    <property type="term" value="P:rRNA base methylation"/>
    <property type="evidence" value="ECO:0007669"/>
    <property type="project" value="TreeGrafter"/>
</dbReference>
<evidence type="ECO:0000256" key="9">
    <source>
        <dbReference type="ARBA" id="ARBA00047944"/>
    </source>
</evidence>
<dbReference type="InterPro" id="IPR006700">
    <property type="entry name" value="RsmE"/>
</dbReference>
<dbReference type="GO" id="GO:0005737">
    <property type="term" value="C:cytoplasm"/>
    <property type="evidence" value="ECO:0007669"/>
    <property type="project" value="UniProtKB-SubCell"/>
</dbReference>
<evidence type="ECO:0000256" key="7">
    <source>
        <dbReference type="ARBA" id="ARBA00022691"/>
    </source>
</evidence>
<comment type="catalytic activity">
    <reaction evidence="9 10">
        <text>uridine(1498) in 16S rRNA + S-adenosyl-L-methionine = N(3)-methyluridine(1498) in 16S rRNA + S-adenosyl-L-homocysteine + H(+)</text>
        <dbReference type="Rhea" id="RHEA:42920"/>
        <dbReference type="Rhea" id="RHEA-COMP:10283"/>
        <dbReference type="Rhea" id="RHEA-COMP:10284"/>
        <dbReference type="ChEBI" id="CHEBI:15378"/>
        <dbReference type="ChEBI" id="CHEBI:57856"/>
        <dbReference type="ChEBI" id="CHEBI:59789"/>
        <dbReference type="ChEBI" id="CHEBI:65315"/>
        <dbReference type="ChEBI" id="CHEBI:74502"/>
        <dbReference type="EC" id="2.1.1.193"/>
    </reaction>
</comment>
<dbReference type="PANTHER" id="PTHR30027:SF3">
    <property type="entry name" value="16S RRNA (URACIL(1498)-N(3))-METHYLTRANSFERASE"/>
    <property type="match status" value="1"/>
</dbReference>
<feature type="domain" description="Ribosomal RNA small subunit methyltransferase E methyltransferase" evidence="11">
    <location>
        <begin position="75"/>
        <end position="233"/>
    </location>
</feature>
<dbReference type="InterPro" id="IPR015947">
    <property type="entry name" value="PUA-like_sf"/>
</dbReference>
<evidence type="ECO:0000259" key="11">
    <source>
        <dbReference type="Pfam" id="PF04452"/>
    </source>
</evidence>
<evidence type="ECO:0000313" key="14">
    <source>
        <dbReference type="Proteomes" id="UP000004095"/>
    </source>
</evidence>
<evidence type="ECO:0000256" key="10">
    <source>
        <dbReference type="PIRNR" id="PIRNR015601"/>
    </source>
</evidence>
<dbReference type="CDD" id="cd18084">
    <property type="entry name" value="RsmE-like"/>
    <property type="match status" value="1"/>
</dbReference>
<dbReference type="Proteomes" id="UP000004095">
    <property type="component" value="Unassembled WGS sequence"/>
</dbReference>
<name>A1ZT73_MICM2</name>
<dbReference type="GO" id="GO:0070042">
    <property type="term" value="F:rRNA (uridine-N3-)-methyltransferase activity"/>
    <property type="evidence" value="ECO:0007669"/>
    <property type="project" value="TreeGrafter"/>
</dbReference>
<evidence type="ECO:0000256" key="5">
    <source>
        <dbReference type="ARBA" id="ARBA00022603"/>
    </source>
</evidence>
<dbReference type="InterPro" id="IPR046886">
    <property type="entry name" value="RsmE_MTase_dom"/>
</dbReference>
<sequence>MLKLSQLFYSPQTTHQQAILSEEESRHCVKVLRMKKNDELHLTDGKGNLFLAKIAEPHHKKCVLDIVRTIEQTPAPLYHIHVAIAPTKNIDRIEWFVEKSVEFGIQQISFVQCNRSERKQVKLPRIQKIALSAMKQSLKFFMPQINEMVSFKSFMANLTPDETRYVAHLNEGERVFLKDVAQKHQKYCILIGPEGDFTPDEVTLALNNEFKAVSLGNSRLRTETAGIAACHLLNIVNE</sequence>
<keyword evidence="5 10" id="KW-0489">Methyltransferase</keyword>
<dbReference type="Gene3D" id="3.40.1280.10">
    <property type="match status" value="1"/>
</dbReference>
<dbReference type="InterPro" id="IPR029026">
    <property type="entry name" value="tRNA_m1G_MTases_N"/>
</dbReference>
<evidence type="ECO:0000256" key="8">
    <source>
        <dbReference type="ARBA" id="ARBA00025699"/>
    </source>
</evidence>
<comment type="function">
    <text evidence="8 10">Specifically methylates the N3 position of the uracil ring of uridine 1498 (m3U1498) in 16S rRNA. Acts on the fully assembled 30S ribosomal subunit.</text>
</comment>
<dbReference type="SUPFAM" id="SSF88697">
    <property type="entry name" value="PUA domain-like"/>
    <property type="match status" value="1"/>
</dbReference>
<keyword evidence="3 10" id="KW-0963">Cytoplasm</keyword>
<evidence type="ECO:0000256" key="1">
    <source>
        <dbReference type="ARBA" id="ARBA00004496"/>
    </source>
</evidence>
<dbReference type="EMBL" id="AAWS01000034">
    <property type="protein sequence ID" value="EAY26463.1"/>
    <property type="molecule type" value="Genomic_DNA"/>
</dbReference>
<dbReference type="PIRSF" id="PIRSF015601">
    <property type="entry name" value="MTase_slr0722"/>
    <property type="match status" value="1"/>
</dbReference>
<keyword evidence="14" id="KW-1185">Reference proteome</keyword>
<dbReference type="NCBIfam" id="TIGR00046">
    <property type="entry name" value="RsmE family RNA methyltransferase"/>
    <property type="match status" value="1"/>
</dbReference>
<protein>
    <recommendedName>
        <fullName evidence="10">Ribosomal RNA small subunit methyltransferase E</fullName>
        <ecNumber evidence="10">2.1.1.193</ecNumber>
    </recommendedName>
</protein>
<keyword evidence="7 10" id="KW-0949">S-adenosyl-L-methionine</keyword>
<evidence type="ECO:0000259" key="12">
    <source>
        <dbReference type="Pfam" id="PF20260"/>
    </source>
</evidence>
<evidence type="ECO:0000256" key="3">
    <source>
        <dbReference type="ARBA" id="ARBA00022490"/>
    </source>
</evidence>
<dbReference type="EC" id="2.1.1.193" evidence="10"/>
<comment type="subcellular location">
    <subcellularLocation>
        <location evidence="1 10">Cytoplasm</location>
    </subcellularLocation>
</comment>
<dbReference type="Pfam" id="PF04452">
    <property type="entry name" value="Methyltrans_RNA"/>
    <property type="match status" value="1"/>
</dbReference>
<comment type="similarity">
    <text evidence="2 10">Belongs to the RNA methyltransferase RsmE family.</text>
</comment>
<dbReference type="InterPro" id="IPR029028">
    <property type="entry name" value="Alpha/beta_knot_MTases"/>
</dbReference>
<dbReference type="OrthoDB" id="9815641at2"/>
<reference evidence="13 14" key="1">
    <citation type="submission" date="2007-01" db="EMBL/GenBank/DDBJ databases">
        <authorList>
            <person name="Haygood M."/>
            <person name="Podell S."/>
            <person name="Anderson C."/>
            <person name="Hopkinson B."/>
            <person name="Roe K."/>
            <person name="Barbeau K."/>
            <person name="Gaasterland T."/>
            <person name="Ferriera S."/>
            <person name="Johnson J."/>
            <person name="Kravitz S."/>
            <person name="Beeson K."/>
            <person name="Sutton G."/>
            <person name="Rogers Y.-H."/>
            <person name="Friedman R."/>
            <person name="Frazier M."/>
            <person name="Venter J.C."/>
        </authorList>
    </citation>
    <scope>NUCLEOTIDE SEQUENCE [LARGE SCALE GENOMIC DNA]</scope>
    <source>
        <strain evidence="13 14">ATCC 23134</strain>
    </source>
</reference>
<dbReference type="AlphaFoldDB" id="A1ZT73"/>
<dbReference type="Pfam" id="PF20260">
    <property type="entry name" value="PUA_4"/>
    <property type="match status" value="1"/>
</dbReference>
<evidence type="ECO:0000256" key="6">
    <source>
        <dbReference type="ARBA" id="ARBA00022679"/>
    </source>
</evidence>
<gene>
    <name evidence="13" type="ORF">M23134_07058</name>
</gene>
<dbReference type="PANTHER" id="PTHR30027">
    <property type="entry name" value="RIBOSOMAL RNA SMALL SUBUNIT METHYLTRANSFERASE E"/>
    <property type="match status" value="1"/>
</dbReference>
<comment type="caution">
    <text evidence="13">The sequence shown here is derived from an EMBL/GenBank/DDBJ whole genome shotgun (WGS) entry which is preliminary data.</text>
</comment>